<reference evidence="3 4" key="1">
    <citation type="journal article" date="2011" name="Stand. Genomic Sci.">
        <title>Non-contiguous finished genome sequence of Bacteroides coprosuis type strain (PC139).</title>
        <authorList>
            <person name="Land M."/>
            <person name="Held B."/>
            <person name="Gronow S."/>
            <person name="Abt B."/>
            <person name="Lucas S."/>
            <person name="Del Rio T.G."/>
            <person name="Nolan M."/>
            <person name="Tice H."/>
            <person name="Cheng J.F."/>
            <person name="Pitluck S."/>
            <person name="Liolios K."/>
            <person name="Pagani I."/>
            <person name="Ivanova N."/>
            <person name="Mavromatis K."/>
            <person name="Mikhailova N."/>
            <person name="Pati A."/>
            <person name="Tapia R."/>
            <person name="Han C."/>
            <person name="Goodwin L."/>
            <person name="Chen A."/>
            <person name="Palaniappan K."/>
            <person name="Hauser L."/>
            <person name="Brambilla E.M."/>
            <person name="Rohde M."/>
            <person name="Goker M."/>
            <person name="Detter J.C."/>
            <person name="Woyke T."/>
            <person name="Bristow J."/>
            <person name="Eisen J.A."/>
            <person name="Markowitz V."/>
            <person name="Hugenholtz P."/>
            <person name="Kyrpides N.C."/>
            <person name="Klenk H.P."/>
            <person name="Lapidus A."/>
        </authorList>
    </citation>
    <scope>NUCLEOTIDE SEQUENCE</scope>
    <source>
        <strain evidence="3 4">DSM 18011</strain>
    </source>
</reference>
<organism evidence="3 4">
    <name type="scientific">Bacteroides coprosuis DSM 18011</name>
    <dbReference type="NCBI Taxonomy" id="679937"/>
    <lineage>
        <taxon>Bacteria</taxon>
        <taxon>Pseudomonadati</taxon>
        <taxon>Bacteroidota</taxon>
        <taxon>Bacteroidia</taxon>
        <taxon>Bacteroidales</taxon>
        <taxon>Bacteroidaceae</taxon>
        <taxon>Bacteroides</taxon>
    </lineage>
</organism>
<sequence>MKYLLLGVASLFMISCTSQNETKQIDADSLISLESYTIPMNQQGATISKAVGIEGVPTLSQDTAQIFNINNKGEITLNEGIQLTTNSPFKYEIELTYGDKKKSFILVKDEFIKNGVIAHRGAWKHHEVSQNSIGSLKAAIALGCEAAEFDVWYSSDNEIILSHDPEIGGLKLEENIGADLKKVELLSGEFVPSLNDYLELIKTQNKTKVVLEIKVSQKGAERNRELTDAVVNAVHTAKAQAWVDYICFSFDNIKRVSELDKTAHTAYLETNKALEEIKEAKISGIDYHFSSFEKDSTLIDRCNQLGLTTNFWTVNEELIMQKLLNAGARFITTDEPELALSLVQK</sequence>
<dbReference type="InterPro" id="IPR017946">
    <property type="entry name" value="PLC-like_Pdiesterase_TIM-brl"/>
</dbReference>
<evidence type="ECO:0000259" key="2">
    <source>
        <dbReference type="PROSITE" id="PS51704"/>
    </source>
</evidence>
<dbReference type="SUPFAM" id="SSF51695">
    <property type="entry name" value="PLC-like phosphodiesterases"/>
    <property type="match status" value="1"/>
</dbReference>
<dbReference type="PANTHER" id="PTHR46211">
    <property type="entry name" value="GLYCEROPHOSPHORYL DIESTER PHOSPHODIESTERASE"/>
    <property type="match status" value="1"/>
</dbReference>
<dbReference type="GO" id="GO:0008081">
    <property type="term" value="F:phosphoric diester hydrolase activity"/>
    <property type="evidence" value="ECO:0007669"/>
    <property type="project" value="InterPro"/>
</dbReference>
<dbReference type="PANTHER" id="PTHR46211:SF1">
    <property type="entry name" value="GLYCEROPHOSPHODIESTER PHOSPHODIESTERASE, CYTOPLASMIC"/>
    <property type="match status" value="1"/>
</dbReference>
<dbReference type="PROSITE" id="PS51257">
    <property type="entry name" value="PROKAR_LIPOPROTEIN"/>
    <property type="match status" value="1"/>
</dbReference>
<name>F3ZPN8_9BACE</name>
<feature type="domain" description="GP-PDE" evidence="2">
    <location>
        <begin position="114"/>
        <end position="343"/>
    </location>
</feature>
<dbReference type="EMBL" id="CM001167">
    <property type="protein sequence ID" value="EGJ70397.1"/>
    <property type="molecule type" value="Genomic_DNA"/>
</dbReference>
<dbReference type="GO" id="GO:0006629">
    <property type="term" value="P:lipid metabolic process"/>
    <property type="evidence" value="ECO:0007669"/>
    <property type="project" value="InterPro"/>
</dbReference>
<feature type="chain" id="PRO_5003303737" evidence="1">
    <location>
        <begin position="21"/>
        <end position="345"/>
    </location>
</feature>
<dbReference type="HOGENOM" id="CLU_030006_3_5_10"/>
<dbReference type="eggNOG" id="COG0584">
    <property type="taxonomic scope" value="Bacteria"/>
</dbReference>
<evidence type="ECO:0000313" key="3">
    <source>
        <dbReference type="EMBL" id="EGJ70397.1"/>
    </source>
</evidence>
<keyword evidence="4" id="KW-1185">Reference proteome</keyword>
<gene>
    <name evidence="3" type="ORF">Bcop_0178</name>
</gene>
<dbReference type="Pfam" id="PF03009">
    <property type="entry name" value="GDPD"/>
    <property type="match status" value="1"/>
</dbReference>
<evidence type="ECO:0000256" key="1">
    <source>
        <dbReference type="SAM" id="SignalP"/>
    </source>
</evidence>
<proteinExistence type="predicted"/>
<dbReference type="STRING" id="679937.Bcop_0178"/>
<feature type="signal peptide" evidence="1">
    <location>
        <begin position="1"/>
        <end position="20"/>
    </location>
</feature>
<evidence type="ECO:0000313" key="4">
    <source>
        <dbReference type="Proteomes" id="UP000018439"/>
    </source>
</evidence>
<dbReference type="AlphaFoldDB" id="F3ZPN8"/>
<dbReference type="PROSITE" id="PS50007">
    <property type="entry name" value="PIPLC_X_DOMAIN"/>
    <property type="match status" value="1"/>
</dbReference>
<dbReference type="PROSITE" id="PS51704">
    <property type="entry name" value="GP_PDE"/>
    <property type="match status" value="1"/>
</dbReference>
<dbReference type="OrthoDB" id="9776255at2"/>
<keyword evidence="1" id="KW-0732">Signal</keyword>
<protein>
    <submittedName>
        <fullName evidence="3">Glycerophosphoryl diester phosphodiesterase</fullName>
    </submittedName>
</protein>
<dbReference type="Proteomes" id="UP000018439">
    <property type="component" value="Chromosome"/>
</dbReference>
<dbReference type="InterPro" id="IPR030395">
    <property type="entry name" value="GP_PDE_dom"/>
</dbReference>
<accession>F3ZPN8</accession>
<dbReference type="Gene3D" id="3.20.20.190">
    <property type="entry name" value="Phosphatidylinositol (PI) phosphodiesterase"/>
    <property type="match status" value="1"/>
</dbReference>